<dbReference type="Gene3D" id="3.30.40.10">
    <property type="entry name" value="Zinc/RING finger domain, C3HC4 (zinc finger)"/>
    <property type="match status" value="1"/>
</dbReference>
<keyword evidence="3" id="KW-1185">Reference proteome</keyword>
<dbReference type="InterPro" id="IPR016024">
    <property type="entry name" value="ARM-type_fold"/>
</dbReference>
<feature type="compositionally biased region" description="Low complexity" evidence="1">
    <location>
        <begin position="101"/>
        <end position="110"/>
    </location>
</feature>
<dbReference type="SUPFAM" id="SSF48371">
    <property type="entry name" value="ARM repeat"/>
    <property type="match status" value="1"/>
</dbReference>
<organism evidence="2 3">
    <name type="scientific">Castilleja foliolosa</name>
    <dbReference type="NCBI Taxonomy" id="1961234"/>
    <lineage>
        <taxon>Eukaryota</taxon>
        <taxon>Viridiplantae</taxon>
        <taxon>Streptophyta</taxon>
        <taxon>Embryophyta</taxon>
        <taxon>Tracheophyta</taxon>
        <taxon>Spermatophyta</taxon>
        <taxon>Magnoliopsida</taxon>
        <taxon>eudicotyledons</taxon>
        <taxon>Gunneridae</taxon>
        <taxon>Pentapetalae</taxon>
        <taxon>asterids</taxon>
        <taxon>lamiids</taxon>
        <taxon>Lamiales</taxon>
        <taxon>Orobanchaceae</taxon>
        <taxon>Pedicularideae</taxon>
        <taxon>Castillejinae</taxon>
        <taxon>Castilleja</taxon>
    </lineage>
</organism>
<proteinExistence type="predicted"/>
<gene>
    <name evidence="2" type="ORF">CASFOL_035445</name>
</gene>
<evidence type="ECO:0000313" key="2">
    <source>
        <dbReference type="EMBL" id="KAL3620533.1"/>
    </source>
</evidence>
<dbReference type="PANTHER" id="PTHR31197:SF2">
    <property type="entry name" value="C2H2-TYPE DOMAIN-CONTAINING PROTEIN"/>
    <property type="match status" value="1"/>
</dbReference>
<reference evidence="3" key="1">
    <citation type="journal article" date="2024" name="IScience">
        <title>Strigolactones Initiate the Formation of Haustorium-like Structures in Castilleja.</title>
        <authorList>
            <person name="Buerger M."/>
            <person name="Peterson D."/>
            <person name="Chory J."/>
        </authorList>
    </citation>
    <scope>NUCLEOTIDE SEQUENCE [LARGE SCALE GENOMIC DNA]</scope>
</reference>
<feature type="region of interest" description="Disordered" evidence="1">
    <location>
        <begin position="301"/>
        <end position="357"/>
    </location>
</feature>
<comment type="caution">
    <text evidence="2">The sequence shown here is derived from an EMBL/GenBank/DDBJ whole genome shotgun (WGS) entry which is preliminary data.</text>
</comment>
<dbReference type="AlphaFoldDB" id="A0ABD3BSM2"/>
<evidence type="ECO:0000256" key="1">
    <source>
        <dbReference type="SAM" id="MobiDB-lite"/>
    </source>
</evidence>
<dbReference type="EMBL" id="JAVIJP010000066">
    <property type="protein sequence ID" value="KAL3620533.1"/>
    <property type="molecule type" value="Genomic_DNA"/>
</dbReference>
<sequence>MDNRKRKIVSDHTNMLADLYREWDEISCPICMEHPHNAVLLICSSHEKGCRSYICDTSYRHSNCLDRFKKLKEENPDTTSSPPNLNPGGPRVPIDSPSLENNSNNNNNNNIEKMVGGLNFKCPLCRGTVSGLKVIEEARKYLNSKLRSCSRESCSFSGNYQEIRGHARRVHPKVRPADIDPLRERAWRRLEDQREYNDVVSAVPGSFVVGDYAIERGSDEETRDDESGQDLSRVILLHMMHSMDGRGSGTRTRPVTRMPQPRVEGSRVFVRYRSYPTALTGNIGGPIPRRRYLWGENLLGLQDDRSNDDEDEDEDDDDGEDEDDEDDNDADDNQAEENEVNTNMLNDPLGRRLRRRITRTRSGNQWVERNLE</sequence>
<name>A0ABD3BSM2_9LAMI</name>
<protein>
    <submittedName>
        <fullName evidence="2">Uncharacterized protein</fullName>
    </submittedName>
</protein>
<evidence type="ECO:0000313" key="3">
    <source>
        <dbReference type="Proteomes" id="UP001632038"/>
    </source>
</evidence>
<dbReference type="InterPro" id="IPR012866">
    <property type="entry name" value="DUF1644"/>
</dbReference>
<dbReference type="Pfam" id="PF07800">
    <property type="entry name" value="DUF1644"/>
    <property type="match status" value="1"/>
</dbReference>
<feature type="compositionally biased region" description="Acidic residues" evidence="1">
    <location>
        <begin position="306"/>
        <end position="339"/>
    </location>
</feature>
<feature type="region of interest" description="Disordered" evidence="1">
    <location>
        <begin position="73"/>
        <end position="110"/>
    </location>
</feature>
<dbReference type="PANTHER" id="PTHR31197">
    <property type="entry name" value="OS01G0612600 PROTEIN"/>
    <property type="match status" value="1"/>
</dbReference>
<accession>A0ABD3BSM2</accession>
<dbReference type="Proteomes" id="UP001632038">
    <property type="component" value="Unassembled WGS sequence"/>
</dbReference>
<dbReference type="InterPro" id="IPR013083">
    <property type="entry name" value="Znf_RING/FYVE/PHD"/>
</dbReference>